<proteinExistence type="predicted"/>
<feature type="domain" description="N,N-dimethylformamidase beta subunit-like C-terminal" evidence="1">
    <location>
        <begin position="137"/>
        <end position="468"/>
    </location>
</feature>
<accession>A0ABW2ZAJ9</accession>
<name>A0ABW2ZAJ9_9SPHI</name>
<gene>
    <name evidence="2" type="ORF">ACFQZI_03190</name>
</gene>
<organism evidence="2 3">
    <name type="scientific">Mucilaginibacter lutimaris</name>
    <dbReference type="NCBI Taxonomy" id="931629"/>
    <lineage>
        <taxon>Bacteria</taxon>
        <taxon>Pseudomonadati</taxon>
        <taxon>Bacteroidota</taxon>
        <taxon>Sphingobacteriia</taxon>
        <taxon>Sphingobacteriales</taxon>
        <taxon>Sphingobacteriaceae</taxon>
        <taxon>Mucilaginibacter</taxon>
    </lineage>
</organism>
<dbReference type="Pfam" id="PF20254">
    <property type="entry name" value="DMFA2_C"/>
    <property type="match status" value="1"/>
</dbReference>
<dbReference type="PROSITE" id="PS51318">
    <property type="entry name" value="TAT"/>
    <property type="match status" value="1"/>
</dbReference>
<dbReference type="RefSeq" id="WP_377138297.1">
    <property type="nucleotide sequence ID" value="NZ_JBHTIA010000003.1"/>
</dbReference>
<comment type="caution">
    <text evidence="2">The sequence shown here is derived from an EMBL/GenBank/DDBJ whole genome shotgun (WGS) entry which is preliminary data.</text>
</comment>
<sequence>MTPPTINRRAFLGSLSAFLVLVGCKKADPKPATAPPTTTTPITNGNANPVIPPKVYDQSLYTTTELGPNLINGTDFSSTLYGYTDKLAYKRGDMLGLYYSGPANPKQVITLSDFNGKIMGYYSAPVSVQKMKTNKPWLDGCKFDKTADIKLPDNLKPGVYRFRGTNYFVISDNDNYHDITIVYPTNTDNAYNYGGGKSIYDPALPDRATVSSFARYQDGLLNRKDFTSSFFFWMMTQNYDANYITDADLDDYKNIEKTKVLMIVGHSEYWTRAARENVDKFVASGRNMLVLSGNTMYWQVRYNKPENLMICYKDNNLDPLKDSPYSTTLWDSPFLKYPIINSIGADFAGGGYGNKLENRQDGYKIVNDKSPLFEGTGLKNGDILSIPTIEYDGAPVVKMISPGSKTIPVIDNTKLNFHQIELLGYDFAANGSDAGPNVASKGLGTFIVFKKTPTSGTVVNVATTDWCNKRGIGGKDKEKVRQITKNMIDKSLSDQTLFVS</sequence>
<dbReference type="InterPro" id="IPR046540">
    <property type="entry name" value="DMFA2_C"/>
</dbReference>
<evidence type="ECO:0000313" key="3">
    <source>
        <dbReference type="Proteomes" id="UP001597073"/>
    </source>
</evidence>
<dbReference type="InterPro" id="IPR006311">
    <property type="entry name" value="TAT_signal"/>
</dbReference>
<evidence type="ECO:0000259" key="1">
    <source>
        <dbReference type="Pfam" id="PF20254"/>
    </source>
</evidence>
<dbReference type="EMBL" id="JBHTIA010000003">
    <property type="protein sequence ID" value="MFD0763838.1"/>
    <property type="molecule type" value="Genomic_DNA"/>
</dbReference>
<reference evidence="3" key="1">
    <citation type="journal article" date="2019" name="Int. J. Syst. Evol. Microbiol.">
        <title>The Global Catalogue of Microorganisms (GCM) 10K type strain sequencing project: providing services to taxonomists for standard genome sequencing and annotation.</title>
        <authorList>
            <consortium name="The Broad Institute Genomics Platform"/>
            <consortium name="The Broad Institute Genome Sequencing Center for Infectious Disease"/>
            <person name="Wu L."/>
            <person name="Ma J."/>
        </authorList>
    </citation>
    <scope>NUCLEOTIDE SEQUENCE [LARGE SCALE GENOMIC DNA]</scope>
    <source>
        <strain evidence="3">CCUG 60742</strain>
    </source>
</reference>
<evidence type="ECO:0000313" key="2">
    <source>
        <dbReference type="EMBL" id="MFD0763838.1"/>
    </source>
</evidence>
<dbReference type="Proteomes" id="UP001597073">
    <property type="component" value="Unassembled WGS sequence"/>
</dbReference>
<keyword evidence="3" id="KW-1185">Reference proteome</keyword>
<protein>
    <submittedName>
        <fullName evidence="2">N,N-dimethylformamidase beta subunit family domain-containing protein</fullName>
    </submittedName>
</protein>